<evidence type="ECO:0000313" key="2">
    <source>
        <dbReference type="EMBL" id="KKN67156.1"/>
    </source>
</evidence>
<dbReference type="AlphaFoldDB" id="A0A0F9V0V6"/>
<evidence type="ECO:0008006" key="3">
    <source>
        <dbReference type="Google" id="ProtNLM"/>
    </source>
</evidence>
<name>A0A0F9V0V6_9ZZZZ</name>
<comment type="caution">
    <text evidence="2">The sequence shown here is derived from an EMBL/GenBank/DDBJ whole genome shotgun (WGS) entry which is preliminary data.</text>
</comment>
<accession>A0A0F9V0V6</accession>
<feature type="transmembrane region" description="Helical" evidence="1">
    <location>
        <begin position="18"/>
        <end position="42"/>
    </location>
</feature>
<protein>
    <recommendedName>
        <fullName evidence="3">DUF3087 domain-containing protein</fullName>
    </recommendedName>
</protein>
<keyword evidence="1" id="KW-0812">Transmembrane</keyword>
<proteinExistence type="predicted"/>
<gene>
    <name evidence="2" type="ORF">LCGC14_0464090</name>
</gene>
<dbReference type="Pfam" id="PF11286">
    <property type="entry name" value="DUF3087"/>
    <property type="match status" value="1"/>
</dbReference>
<reference evidence="2" key="1">
    <citation type="journal article" date="2015" name="Nature">
        <title>Complex archaea that bridge the gap between prokaryotes and eukaryotes.</title>
        <authorList>
            <person name="Spang A."/>
            <person name="Saw J.H."/>
            <person name="Jorgensen S.L."/>
            <person name="Zaremba-Niedzwiedzka K."/>
            <person name="Martijn J."/>
            <person name="Lind A.E."/>
            <person name="van Eijk R."/>
            <person name="Schleper C."/>
            <person name="Guy L."/>
            <person name="Ettema T.J."/>
        </authorList>
    </citation>
    <scope>NUCLEOTIDE SEQUENCE</scope>
</reference>
<keyword evidence="1" id="KW-0472">Membrane</keyword>
<dbReference type="InterPro" id="IPR021438">
    <property type="entry name" value="DUF3087"/>
</dbReference>
<dbReference type="EMBL" id="LAZR01000482">
    <property type="protein sequence ID" value="KKN67156.1"/>
    <property type="molecule type" value="Genomic_DNA"/>
</dbReference>
<evidence type="ECO:0000256" key="1">
    <source>
        <dbReference type="SAM" id="Phobius"/>
    </source>
</evidence>
<keyword evidence="1" id="KW-1133">Transmembrane helix</keyword>
<sequence>MQLIEINKARYRKHLNRVIAGCGIGLAVGSLAISQTLIALFPDESGSHFHWNLIGVAITSLGLAWLLNKYRTHTFMTEVVYVWELKKALNKITRKMAKLKAAGREGNADALLAIHYSYAGSRLLWQLDDNLITMDDLAIKQAELESVAAQHNVTLNVEDYDASILKQF</sequence>
<organism evidence="2">
    <name type="scientific">marine sediment metagenome</name>
    <dbReference type="NCBI Taxonomy" id="412755"/>
    <lineage>
        <taxon>unclassified sequences</taxon>
        <taxon>metagenomes</taxon>
        <taxon>ecological metagenomes</taxon>
    </lineage>
</organism>
<feature type="transmembrane region" description="Helical" evidence="1">
    <location>
        <begin position="48"/>
        <end position="67"/>
    </location>
</feature>